<sequence length="103" mass="11969">MLYQYLGILPNELYGTTHNTGYAFLFGHFLDSKVIDTRVYQVAGDKLPPALALGTIVDPEQVYQKGEGDWYMTFATQSVDEKMDRMQIWDVIYKQVKHVREIF</sequence>
<gene>
    <name evidence="1" type="ORF">FGL85_03890</name>
</gene>
<name>A0A5B8SXM4_LEUPS</name>
<dbReference type="EMBL" id="CP042383">
    <property type="protein sequence ID" value="QEA41699.1"/>
    <property type="molecule type" value="Genomic_DNA"/>
</dbReference>
<dbReference type="RefSeq" id="WP_147651203.1">
    <property type="nucleotide sequence ID" value="NZ_CP042383.1"/>
</dbReference>
<evidence type="ECO:0000313" key="1">
    <source>
        <dbReference type="EMBL" id="QEA41699.1"/>
    </source>
</evidence>
<accession>A0A5B8SXM4</accession>
<organism evidence="1 2">
    <name type="scientific">Leuconostoc pseudomesenteroides</name>
    <dbReference type="NCBI Taxonomy" id="33968"/>
    <lineage>
        <taxon>Bacteria</taxon>
        <taxon>Bacillati</taxon>
        <taxon>Bacillota</taxon>
        <taxon>Bacilli</taxon>
        <taxon>Lactobacillales</taxon>
        <taxon>Lactobacillaceae</taxon>
        <taxon>Leuconostoc</taxon>
    </lineage>
</organism>
<reference evidence="1 2" key="1">
    <citation type="submission" date="2019-06" db="EMBL/GenBank/DDBJ databases">
        <title>Genome analyses of bacteria isolated from kimchi.</title>
        <authorList>
            <person name="Lee S."/>
            <person name="Ahn S."/>
            <person name="Roh S."/>
        </authorList>
    </citation>
    <scope>NUCLEOTIDE SEQUENCE [LARGE SCALE GENOMIC DNA]</scope>
    <source>
        <strain evidence="1 2">CBA3630</strain>
    </source>
</reference>
<protein>
    <submittedName>
        <fullName evidence="1">Uncharacterized protein</fullName>
    </submittedName>
</protein>
<dbReference type="AlphaFoldDB" id="A0A5B8SXM4"/>
<dbReference type="KEGG" id="lpse:FGL85_03890"/>
<evidence type="ECO:0000313" key="2">
    <source>
        <dbReference type="Proteomes" id="UP000321296"/>
    </source>
</evidence>
<dbReference type="Proteomes" id="UP000321296">
    <property type="component" value="Chromosome"/>
</dbReference>
<proteinExistence type="predicted"/>